<dbReference type="HOGENOM" id="CLU_288488_0_0_9"/>
<dbReference type="STRING" id="350688.Clos_2481"/>
<name>A8MJN1_ALKOO</name>
<evidence type="ECO:0008006" key="3">
    <source>
        <dbReference type="Google" id="ProtNLM"/>
    </source>
</evidence>
<reference evidence="2" key="1">
    <citation type="submission" date="2007-10" db="EMBL/GenBank/DDBJ databases">
        <title>Complete genome of Alkaliphilus oremlandii OhILAs.</title>
        <authorList>
            <person name="Copeland A."/>
            <person name="Lucas S."/>
            <person name="Lapidus A."/>
            <person name="Barry K."/>
            <person name="Detter J.C."/>
            <person name="Glavina del Rio T."/>
            <person name="Hammon N."/>
            <person name="Israni S."/>
            <person name="Dalin E."/>
            <person name="Tice H."/>
            <person name="Pitluck S."/>
            <person name="Chain P."/>
            <person name="Malfatti S."/>
            <person name="Shin M."/>
            <person name="Vergez L."/>
            <person name="Schmutz J."/>
            <person name="Larimer F."/>
            <person name="Land M."/>
            <person name="Hauser L."/>
            <person name="Kyrpides N."/>
            <person name="Mikhailova N."/>
            <person name="Stolz J.F."/>
            <person name="Dawson A."/>
            <person name="Fisher E."/>
            <person name="Crable B."/>
            <person name="Perera E."/>
            <person name="Lisak J."/>
            <person name="Ranganathan M."/>
            <person name="Basu P."/>
            <person name="Richardson P."/>
        </authorList>
    </citation>
    <scope>NUCLEOTIDE SEQUENCE [LARGE SCALE GENOMIC DNA]</scope>
    <source>
        <strain evidence="2">OhILAs</strain>
    </source>
</reference>
<evidence type="ECO:0000313" key="2">
    <source>
        <dbReference type="Proteomes" id="UP000000269"/>
    </source>
</evidence>
<organism evidence="1 2">
    <name type="scientific">Alkaliphilus oremlandii (strain OhILAs)</name>
    <name type="common">Clostridium oremlandii (strain OhILAs)</name>
    <dbReference type="NCBI Taxonomy" id="350688"/>
    <lineage>
        <taxon>Bacteria</taxon>
        <taxon>Bacillati</taxon>
        <taxon>Bacillota</taxon>
        <taxon>Clostridia</taxon>
        <taxon>Peptostreptococcales</taxon>
        <taxon>Natronincolaceae</taxon>
        <taxon>Alkaliphilus</taxon>
    </lineage>
</organism>
<dbReference type="AlphaFoldDB" id="A8MJN1"/>
<accession>A8MJN1</accession>
<keyword evidence="2" id="KW-1185">Reference proteome</keyword>
<sequence length="887" mass="99317">MTNNIWGKGIYSNIINSYMKAPSSPKIKGTLLAIDENKVKLDVGNGKAMDLVLNKFLNAKVGDTVTIKKSDIVNAKMGSINTTTEEPSAEITQGKYEYILSSLGMPAKEGNIEAAKILDHHGVNVTKENIVSFLAAKEQLSSLSEKLDYDKVIQLKDKDIDFEKESLQKVLQELEGVKVEKKPFSLLRFLGLKKDMTTEEAEKIAHDLYGSKMGKDVTDIIKALDKAGVKITRESIDHVDRLFHKLHNIQGIEDTTIIDSVKNKIEPSIDALYKLKNAITKGAIRLEEKLGEMVSKAYNAYGSAGNMVTEEDLKRLEGDIEARLMEMGVKVTEEIISTAKDVVARGLDLTKENLERIVAIKGSILELNTNLDYEKTAILMAGGIDMEKIHVVHLANMVADIADSQTMDISLGLDKLGILQLIEKLDMMTIALHHKLGLENTLEGLNITQGMMDGEISLEQWLSQLQGLEDSKETAGNIKMEDVTRILENRSAENAIEAEAKAAIYLRANAERLGSLMEEGYSKELIHALIQVDKPLNLSNVQALLMEKRMLDRVAENLTNEKIESILDGGNKVEKLSLNQLERLLTSSSKANEQPSEEKTVQDALKNAAAIEEAVDKAKGLVDTLKQITPERRDSIISLLMKNAMPLTLKEVQKLSFFLNNERQIGHELEAILSIIENNKNEEIAQLAARLRTGIHKMTSDMKEGKPFGERPYEEFSQILRALESKSAHLSGGERSSLQKSGERLLDSLELQVHLNRQDTLLQLPLMMGDQLKNLQMYVMRDKKGSKKIDPKNMSVLLNFDTNNMGNINIYMAVNYSNIVMKIGLNHTEDKELIENYTKDLEKYLEDLGYSLKDLSFRIDEDTHILSMHREIEGNHQSLKKLLDIKI</sequence>
<dbReference type="EMBL" id="CP000853">
    <property type="protein sequence ID" value="ABW20013.1"/>
    <property type="molecule type" value="Genomic_DNA"/>
</dbReference>
<dbReference type="KEGG" id="aoe:Clos_2481"/>
<protein>
    <recommendedName>
        <fullName evidence="3">Flagellar hook-length control protein-like C-terminal domain-containing protein</fullName>
    </recommendedName>
</protein>
<dbReference type="eggNOG" id="COG1196">
    <property type="taxonomic scope" value="Bacteria"/>
</dbReference>
<dbReference type="Proteomes" id="UP000000269">
    <property type="component" value="Chromosome"/>
</dbReference>
<gene>
    <name evidence="1" type="ordered locus">Clos_2481</name>
</gene>
<dbReference type="InterPro" id="IPR046207">
    <property type="entry name" value="DUF6240"/>
</dbReference>
<proteinExistence type="predicted"/>
<evidence type="ECO:0000313" key="1">
    <source>
        <dbReference type="EMBL" id="ABW20013.1"/>
    </source>
</evidence>
<dbReference type="OrthoDB" id="1946634at2"/>
<dbReference type="Pfam" id="PF19753">
    <property type="entry name" value="DUF6240"/>
    <property type="match status" value="2"/>
</dbReference>